<gene>
    <name evidence="2" type="ORF">NQ315_015021</name>
</gene>
<name>A0AAV8VYN0_9CUCU</name>
<reference evidence="2 3" key="1">
    <citation type="journal article" date="2023" name="Insect Mol. Biol.">
        <title>Genome sequencing provides insights into the evolution of gene families encoding plant cell wall-degrading enzymes in longhorned beetles.</title>
        <authorList>
            <person name="Shin N.R."/>
            <person name="Okamura Y."/>
            <person name="Kirsch R."/>
            <person name="Pauchet Y."/>
        </authorList>
    </citation>
    <scope>NUCLEOTIDE SEQUENCE [LARGE SCALE GENOMIC DNA]</scope>
    <source>
        <strain evidence="2">EAD_L_NR</strain>
    </source>
</reference>
<evidence type="ECO:0000313" key="2">
    <source>
        <dbReference type="EMBL" id="KAJ8918701.1"/>
    </source>
</evidence>
<proteinExistence type="predicted"/>
<evidence type="ECO:0000256" key="1">
    <source>
        <dbReference type="SAM" id="MobiDB-lite"/>
    </source>
</evidence>
<sequence>MHINREYVIKGELNETISGTDCGSSCDLPLEDLSLPLPEFLLDEALRLVELEDEASEDTTINLKDLENLSLGATTADSANSSAISPSAVAEAKPSGQADGVPSTPEAASITKDAVDELSLFADMIQTPQFHHPHHRAAFQSRMPFVRTVSMEQRWQDLANLLSLPNPADGSGIHHPFSHHHPALHNYSHPHSHGMSYSAETARGVLLHNATLTPPMGDINGTVPYSNLGGTNLGSAVATSMNLTNSSEPMGGTQRCSSLQIGT</sequence>
<keyword evidence="3" id="KW-1185">Reference proteome</keyword>
<feature type="region of interest" description="Disordered" evidence="1">
    <location>
        <begin position="76"/>
        <end position="107"/>
    </location>
</feature>
<accession>A0AAV8VYN0</accession>
<comment type="caution">
    <text evidence="2">The sequence shown here is derived from an EMBL/GenBank/DDBJ whole genome shotgun (WGS) entry which is preliminary data.</text>
</comment>
<dbReference type="Proteomes" id="UP001159042">
    <property type="component" value="Unassembled WGS sequence"/>
</dbReference>
<organism evidence="2 3">
    <name type="scientific">Exocentrus adspersus</name>
    <dbReference type="NCBI Taxonomy" id="1586481"/>
    <lineage>
        <taxon>Eukaryota</taxon>
        <taxon>Metazoa</taxon>
        <taxon>Ecdysozoa</taxon>
        <taxon>Arthropoda</taxon>
        <taxon>Hexapoda</taxon>
        <taxon>Insecta</taxon>
        <taxon>Pterygota</taxon>
        <taxon>Neoptera</taxon>
        <taxon>Endopterygota</taxon>
        <taxon>Coleoptera</taxon>
        <taxon>Polyphaga</taxon>
        <taxon>Cucujiformia</taxon>
        <taxon>Chrysomeloidea</taxon>
        <taxon>Cerambycidae</taxon>
        <taxon>Lamiinae</taxon>
        <taxon>Acanthocinini</taxon>
        <taxon>Exocentrus</taxon>
    </lineage>
</organism>
<dbReference type="AlphaFoldDB" id="A0AAV8VYN0"/>
<evidence type="ECO:0000313" key="3">
    <source>
        <dbReference type="Proteomes" id="UP001159042"/>
    </source>
</evidence>
<protein>
    <submittedName>
        <fullName evidence="2">Uncharacterized protein</fullName>
    </submittedName>
</protein>
<feature type="compositionally biased region" description="Polar residues" evidence="1">
    <location>
        <begin position="76"/>
        <end position="85"/>
    </location>
</feature>
<dbReference type="EMBL" id="JANEYG010000023">
    <property type="protein sequence ID" value="KAJ8918701.1"/>
    <property type="molecule type" value="Genomic_DNA"/>
</dbReference>
<feature type="region of interest" description="Disordered" evidence="1">
    <location>
        <begin position="243"/>
        <end position="263"/>
    </location>
</feature>